<dbReference type="Proteomes" id="UP000383932">
    <property type="component" value="Unassembled WGS sequence"/>
</dbReference>
<dbReference type="EMBL" id="SSOP01000522">
    <property type="protein sequence ID" value="KAB5588221.1"/>
    <property type="molecule type" value="Genomic_DNA"/>
</dbReference>
<accession>A0A5N5Q9X1</accession>
<dbReference type="Gene3D" id="1.20.1050.10">
    <property type="match status" value="1"/>
</dbReference>
<dbReference type="AlphaFoldDB" id="A0A5N5Q9X1"/>
<dbReference type="Pfam" id="PF22041">
    <property type="entry name" value="GST_C_7"/>
    <property type="match status" value="1"/>
</dbReference>
<reference evidence="2 3" key="1">
    <citation type="journal article" date="2019" name="Fungal Biol. Biotechnol.">
        <title>Draft genome sequence of fastidious pathogen Ceratobasidium theobromae, which causes vascular-streak dieback in Theobroma cacao.</title>
        <authorList>
            <person name="Ali S.S."/>
            <person name="Asman A."/>
            <person name="Shao J."/>
            <person name="Firmansyah A.P."/>
            <person name="Susilo A.W."/>
            <person name="Rosmana A."/>
            <person name="McMahon P."/>
            <person name="Junaid M."/>
            <person name="Guest D."/>
            <person name="Kheng T.Y."/>
            <person name="Meinhardt L.W."/>
            <person name="Bailey B.A."/>
        </authorList>
    </citation>
    <scope>NUCLEOTIDE SEQUENCE [LARGE SCALE GENOMIC DNA]</scope>
    <source>
        <strain evidence="2 3">CT2</strain>
    </source>
</reference>
<name>A0A5N5Q9X1_9AGAM</name>
<dbReference type="PROSITE" id="PS50404">
    <property type="entry name" value="GST_NTER"/>
    <property type="match status" value="1"/>
</dbReference>
<dbReference type="Gene3D" id="3.40.30.10">
    <property type="entry name" value="Glutaredoxin"/>
    <property type="match status" value="1"/>
</dbReference>
<dbReference type="InterPro" id="IPR004045">
    <property type="entry name" value="Glutathione_S-Trfase_N"/>
</dbReference>
<dbReference type="InterPro" id="IPR054416">
    <property type="entry name" value="GST_UstS-like_C"/>
</dbReference>
<comment type="caution">
    <text evidence="2">The sequence shown here is derived from an EMBL/GenBank/DDBJ whole genome shotgun (WGS) entry which is preliminary data.</text>
</comment>
<evidence type="ECO:0000259" key="1">
    <source>
        <dbReference type="PROSITE" id="PS50404"/>
    </source>
</evidence>
<proteinExistence type="predicted"/>
<sequence>MAASRENPIIFYGLDYGKGSPWSPNPYKTRLYLNYKPKMKELRISPTSDTFPYYTMPVIVDPSSEPGGKPTYVAESFNIAIYLDDKYPAPKYPAIFPPWNAFSSNLIVAQYFPTIIGNVAAVLSPGIFRILDLRSMEYVKHTRGDSLRPLSEQQETIMWQGAHDSFAAMSKALDAEGEDGPYLGDQVSFVDFGLGGLLHLMEKVDPSRLEEVLKWQSGRWRNFWRGI</sequence>
<dbReference type="InterPro" id="IPR036249">
    <property type="entry name" value="Thioredoxin-like_sf"/>
</dbReference>
<dbReference type="SUPFAM" id="SSF52833">
    <property type="entry name" value="Thioredoxin-like"/>
    <property type="match status" value="1"/>
</dbReference>
<keyword evidence="3" id="KW-1185">Reference proteome</keyword>
<organism evidence="2 3">
    <name type="scientific">Ceratobasidium theobromae</name>
    <dbReference type="NCBI Taxonomy" id="1582974"/>
    <lineage>
        <taxon>Eukaryota</taxon>
        <taxon>Fungi</taxon>
        <taxon>Dikarya</taxon>
        <taxon>Basidiomycota</taxon>
        <taxon>Agaricomycotina</taxon>
        <taxon>Agaricomycetes</taxon>
        <taxon>Cantharellales</taxon>
        <taxon>Ceratobasidiaceae</taxon>
        <taxon>Ceratobasidium</taxon>
    </lineage>
</organism>
<dbReference type="OrthoDB" id="4951845at2759"/>
<feature type="domain" description="GST N-terminal" evidence="1">
    <location>
        <begin position="1"/>
        <end position="91"/>
    </location>
</feature>
<evidence type="ECO:0000313" key="3">
    <source>
        <dbReference type="Proteomes" id="UP000383932"/>
    </source>
</evidence>
<protein>
    <recommendedName>
        <fullName evidence="1">GST N-terminal domain-containing protein</fullName>
    </recommendedName>
</protein>
<evidence type="ECO:0000313" key="2">
    <source>
        <dbReference type="EMBL" id="KAB5588221.1"/>
    </source>
</evidence>
<gene>
    <name evidence="2" type="ORF">CTheo_8335</name>
</gene>